<gene>
    <name evidence="1" type="ORF">B4099_3669</name>
</gene>
<evidence type="ECO:0000313" key="1">
    <source>
        <dbReference type="EMBL" id="KYC72307.1"/>
    </source>
</evidence>
<comment type="caution">
    <text evidence="1">The sequence shown here is derived from an EMBL/GenBank/DDBJ whole genome shotgun (WGS) entry which is preliminary data.</text>
</comment>
<dbReference type="Proteomes" id="UP000075304">
    <property type="component" value="Unassembled WGS sequence"/>
</dbReference>
<dbReference type="EMBL" id="LQYI01000021">
    <property type="protein sequence ID" value="KYC72307.1"/>
    <property type="molecule type" value="Genomic_DNA"/>
</dbReference>
<protein>
    <recommendedName>
        <fullName evidence="3">DUF3954 domain-containing protein</fullName>
    </recommendedName>
</protein>
<accession>A0A150KJM5</accession>
<sequence length="59" mass="6583">MAVNVEKMTAEIDLMENAVYRVIDGRLIKVTTPGIGYGKQIITWQAGKPSHCEISFTEK</sequence>
<proteinExistence type="predicted"/>
<evidence type="ECO:0008006" key="3">
    <source>
        <dbReference type="Google" id="ProtNLM"/>
    </source>
</evidence>
<dbReference type="PATRIC" id="fig|1398.25.peg.1521"/>
<dbReference type="AlphaFoldDB" id="A0A150KJM5"/>
<dbReference type="RefSeq" id="WP_061574387.1">
    <property type="nucleotide sequence ID" value="NZ_LQYI01000021.1"/>
</dbReference>
<dbReference type="InterPro" id="IPR025017">
    <property type="entry name" value="DUF3954"/>
</dbReference>
<evidence type="ECO:0000313" key="2">
    <source>
        <dbReference type="Proteomes" id="UP000075304"/>
    </source>
</evidence>
<organism evidence="1 2">
    <name type="scientific">Heyndrickxia coagulans</name>
    <name type="common">Weizmannia coagulans</name>
    <dbReference type="NCBI Taxonomy" id="1398"/>
    <lineage>
        <taxon>Bacteria</taxon>
        <taxon>Bacillati</taxon>
        <taxon>Bacillota</taxon>
        <taxon>Bacilli</taxon>
        <taxon>Bacillales</taxon>
        <taxon>Bacillaceae</taxon>
        <taxon>Heyndrickxia</taxon>
    </lineage>
</organism>
<name>A0A150KJM5_HEYCO</name>
<reference evidence="1 2" key="1">
    <citation type="submission" date="2016-01" db="EMBL/GenBank/DDBJ databases">
        <title>Genome Sequences of Twelve Sporeforming Bacillus Species Isolated from Foods.</title>
        <authorList>
            <person name="Berendsen E.M."/>
            <person name="Wells-Bennik M.H."/>
            <person name="Krawcyk A.O."/>
            <person name="De Jong A."/>
            <person name="Holsappel S."/>
            <person name="Eijlander R.T."/>
            <person name="Kuipers O.P."/>
        </authorList>
    </citation>
    <scope>NUCLEOTIDE SEQUENCE [LARGE SCALE GENOMIC DNA]</scope>
    <source>
        <strain evidence="1 2">B4099</strain>
    </source>
</reference>
<dbReference type="Pfam" id="PF13128">
    <property type="entry name" value="DUF3954"/>
    <property type="match status" value="1"/>
</dbReference>